<keyword evidence="3" id="KW-1185">Reference proteome</keyword>
<dbReference type="AlphaFoldDB" id="A0A5B7DCC5"/>
<evidence type="ECO:0000313" key="2">
    <source>
        <dbReference type="EMBL" id="MPC18726.1"/>
    </source>
</evidence>
<sequence length="60" mass="6845">MLRCFFPTVTTERLTVARYCLIRLANHHTRLTQLAPMTEPPHQPPANPNPASPSRHMTSH</sequence>
<name>A0A5B7DCC5_PORTR</name>
<evidence type="ECO:0000313" key="3">
    <source>
        <dbReference type="Proteomes" id="UP000324222"/>
    </source>
</evidence>
<feature type="compositionally biased region" description="Pro residues" evidence="1">
    <location>
        <begin position="38"/>
        <end position="51"/>
    </location>
</feature>
<proteinExistence type="predicted"/>
<protein>
    <submittedName>
        <fullName evidence="2">Uncharacterized protein</fullName>
    </submittedName>
</protein>
<dbReference type="Proteomes" id="UP000324222">
    <property type="component" value="Unassembled WGS sequence"/>
</dbReference>
<evidence type="ECO:0000256" key="1">
    <source>
        <dbReference type="SAM" id="MobiDB-lite"/>
    </source>
</evidence>
<accession>A0A5B7DCC5</accession>
<reference evidence="2 3" key="1">
    <citation type="submission" date="2019-05" db="EMBL/GenBank/DDBJ databases">
        <title>Another draft genome of Portunus trituberculatus and its Hox gene families provides insights of decapod evolution.</title>
        <authorList>
            <person name="Jeong J.-H."/>
            <person name="Song I."/>
            <person name="Kim S."/>
            <person name="Choi T."/>
            <person name="Kim D."/>
            <person name="Ryu S."/>
            <person name="Kim W."/>
        </authorList>
    </citation>
    <scope>NUCLEOTIDE SEQUENCE [LARGE SCALE GENOMIC DNA]</scope>
    <source>
        <tissue evidence="2">Muscle</tissue>
    </source>
</reference>
<comment type="caution">
    <text evidence="2">The sequence shown here is derived from an EMBL/GenBank/DDBJ whole genome shotgun (WGS) entry which is preliminary data.</text>
</comment>
<dbReference type="EMBL" id="VSRR010000705">
    <property type="protein sequence ID" value="MPC18726.1"/>
    <property type="molecule type" value="Genomic_DNA"/>
</dbReference>
<gene>
    <name evidence="2" type="ORF">E2C01_011619</name>
</gene>
<organism evidence="2 3">
    <name type="scientific">Portunus trituberculatus</name>
    <name type="common">Swimming crab</name>
    <name type="synonym">Neptunus trituberculatus</name>
    <dbReference type="NCBI Taxonomy" id="210409"/>
    <lineage>
        <taxon>Eukaryota</taxon>
        <taxon>Metazoa</taxon>
        <taxon>Ecdysozoa</taxon>
        <taxon>Arthropoda</taxon>
        <taxon>Crustacea</taxon>
        <taxon>Multicrustacea</taxon>
        <taxon>Malacostraca</taxon>
        <taxon>Eumalacostraca</taxon>
        <taxon>Eucarida</taxon>
        <taxon>Decapoda</taxon>
        <taxon>Pleocyemata</taxon>
        <taxon>Brachyura</taxon>
        <taxon>Eubrachyura</taxon>
        <taxon>Portunoidea</taxon>
        <taxon>Portunidae</taxon>
        <taxon>Portuninae</taxon>
        <taxon>Portunus</taxon>
    </lineage>
</organism>
<feature type="region of interest" description="Disordered" evidence="1">
    <location>
        <begin position="34"/>
        <end position="60"/>
    </location>
</feature>